<name>A0A922L0R3_DERFA</name>
<evidence type="ECO:0000313" key="1">
    <source>
        <dbReference type="EMBL" id="KAH9491155.1"/>
    </source>
</evidence>
<sequence>MTAAAAAAIAYQQPWLLINVFLFILDVDDEILKLTSFQFFLLLLLNDVFRFFSRDLPQFMCPDDDDDDGVIVILQLSTVYMSYNCQFVGCCLLIE</sequence>
<evidence type="ECO:0000313" key="2">
    <source>
        <dbReference type="Proteomes" id="UP000790347"/>
    </source>
</evidence>
<dbReference type="Proteomes" id="UP000790347">
    <property type="component" value="Unassembled WGS sequence"/>
</dbReference>
<keyword evidence="2" id="KW-1185">Reference proteome</keyword>
<comment type="caution">
    <text evidence="1">The sequence shown here is derived from an EMBL/GenBank/DDBJ whole genome shotgun (WGS) entry which is preliminary data.</text>
</comment>
<accession>A0A922L0R3</accession>
<proteinExistence type="predicted"/>
<gene>
    <name evidence="1" type="ORF">DERF_015887</name>
</gene>
<dbReference type="EMBL" id="ASGP02000009">
    <property type="protein sequence ID" value="KAH9491155.1"/>
    <property type="molecule type" value="Genomic_DNA"/>
</dbReference>
<organism evidence="1 2">
    <name type="scientific">Dermatophagoides farinae</name>
    <name type="common">American house dust mite</name>
    <dbReference type="NCBI Taxonomy" id="6954"/>
    <lineage>
        <taxon>Eukaryota</taxon>
        <taxon>Metazoa</taxon>
        <taxon>Ecdysozoa</taxon>
        <taxon>Arthropoda</taxon>
        <taxon>Chelicerata</taxon>
        <taxon>Arachnida</taxon>
        <taxon>Acari</taxon>
        <taxon>Acariformes</taxon>
        <taxon>Sarcoptiformes</taxon>
        <taxon>Astigmata</taxon>
        <taxon>Psoroptidia</taxon>
        <taxon>Analgoidea</taxon>
        <taxon>Pyroglyphidae</taxon>
        <taxon>Dermatophagoidinae</taxon>
        <taxon>Dermatophagoides</taxon>
    </lineage>
</organism>
<dbReference type="AlphaFoldDB" id="A0A922L0R3"/>
<reference evidence="1" key="2">
    <citation type="journal article" date="2022" name="Res Sq">
        <title>Comparative Genomics Reveals Insights into the Divergent Evolution of Astigmatic Mites and Household Pest Adaptations.</title>
        <authorList>
            <person name="Xiong Q."/>
            <person name="Wan A.T.-Y."/>
            <person name="Liu X.-Y."/>
            <person name="Fung C.S.-H."/>
            <person name="Xiao X."/>
            <person name="Malainual N."/>
            <person name="Hou J."/>
            <person name="Wang L."/>
            <person name="Wang M."/>
            <person name="Yang K."/>
            <person name="Cui Y."/>
            <person name="Leung E."/>
            <person name="Nong W."/>
            <person name="Shin S.-K."/>
            <person name="Au S."/>
            <person name="Jeong K.Y."/>
            <person name="Chew F.T."/>
            <person name="Hui J."/>
            <person name="Leung T.F."/>
            <person name="Tungtrongchitr A."/>
            <person name="Zhong N."/>
            <person name="Liu Z."/>
            <person name="Tsui S."/>
        </authorList>
    </citation>
    <scope>NUCLEOTIDE SEQUENCE</scope>
    <source>
        <strain evidence="1">Derf</strain>
        <tissue evidence="1">Whole organism</tissue>
    </source>
</reference>
<protein>
    <submittedName>
        <fullName evidence="1">Uncharacterized protein</fullName>
    </submittedName>
</protein>
<reference evidence="1" key="1">
    <citation type="submission" date="2013-05" db="EMBL/GenBank/DDBJ databases">
        <authorList>
            <person name="Yim A.K.Y."/>
            <person name="Chan T.F."/>
            <person name="Ji K.M."/>
            <person name="Liu X.Y."/>
            <person name="Zhou J.W."/>
            <person name="Li R.Q."/>
            <person name="Yang K.Y."/>
            <person name="Li J."/>
            <person name="Li M."/>
            <person name="Law P.T.W."/>
            <person name="Wu Y.L."/>
            <person name="Cai Z.L."/>
            <person name="Qin H."/>
            <person name="Bao Y."/>
            <person name="Leung R.K.K."/>
            <person name="Ng P.K.S."/>
            <person name="Zou J."/>
            <person name="Zhong X.J."/>
            <person name="Ran P.X."/>
            <person name="Zhong N.S."/>
            <person name="Liu Z.G."/>
            <person name="Tsui S.K.W."/>
        </authorList>
    </citation>
    <scope>NUCLEOTIDE SEQUENCE</scope>
    <source>
        <strain evidence="1">Derf</strain>
        <tissue evidence="1">Whole organism</tissue>
    </source>
</reference>